<evidence type="ECO:0000256" key="2">
    <source>
        <dbReference type="ARBA" id="ARBA00004496"/>
    </source>
</evidence>
<dbReference type="InterPro" id="IPR013087">
    <property type="entry name" value="Znf_C2H2_type"/>
</dbReference>
<evidence type="ECO:0000259" key="11">
    <source>
        <dbReference type="PROSITE" id="PS50157"/>
    </source>
</evidence>
<dbReference type="GO" id="GO:0043021">
    <property type="term" value="F:ribonucleoprotein complex binding"/>
    <property type="evidence" value="ECO:0007669"/>
    <property type="project" value="UniProtKB-ARBA"/>
</dbReference>
<dbReference type="OrthoDB" id="24683at2759"/>
<evidence type="ECO:0000256" key="5">
    <source>
        <dbReference type="ARBA" id="ARBA00022723"/>
    </source>
</evidence>
<dbReference type="SMART" id="SM00451">
    <property type="entry name" value="ZnF_U1"/>
    <property type="match status" value="1"/>
</dbReference>
<dbReference type="GO" id="GO:0003676">
    <property type="term" value="F:nucleic acid binding"/>
    <property type="evidence" value="ECO:0007669"/>
    <property type="project" value="InterPro"/>
</dbReference>
<evidence type="ECO:0000256" key="1">
    <source>
        <dbReference type="ARBA" id="ARBA00004123"/>
    </source>
</evidence>
<keyword evidence="8" id="KW-0539">Nucleus</keyword>
<dbReference type="SUPFAM" id="SSF48371">
    <property type="entry name" value="ARM repeat"/>
    <property type="match status" value="1"/>
</dbReference>
<evidence type="ECO:0000256" key="6">
    <source>
        <dbReference type="ARBA" id="ARBA00022771"/>
    </source>
</evidence>
<dbReference type="InterPro" id="IPR022755">
    <property type="entry name" value="Znf_C2H2_jaz"/>
</dbReference>
<dbReference type="PANTHER" id="PTHR46095">
    <property type="entry name" value="ZINC FINGER PROTEIN 593"/>
    <property type="match status" value="1"/>
</dbReference>
<evidence type="ECO:0000313" key="12">
    <source>
        <dbReference type="EMBL" id="PJF18441.1"/>
    </source>
</evidence>
<dbReference type="STRING" id="1246581.A0A2H9TL00"/>
<keyword evidence="13" id="KW-1185">Reference proteome</keyword>
<feature type="domain" description="C2H2-type" evidence="11">
    <location>
        <begin position="1682"/>
        <end position="1706"/>
    </location>
</feature>
<dbReference type="InterPro" id="IPR051879">
    <property type="entry name" value="C2H2-ZF_Maturation_Protein"/>
</dbReference>
<gene>
    <name evidence="12" type="ORF">PSACC_01746</name>
</gene>
<dbReference type="Proteomes" id="UP000240830">
    <property type="component" value="Unassembled WGS sequence"/>
</dbReference>
<dbReference type="FunFam" id="3.30.160.60:FF:000299">
    <property type="entry name" value="Zinc finger protein 593"/>
    <property type="match status" value="1"/>
</dbReference>
<proteinExistence type="inferred from homology"/>
<evidence type="ECO:0000256" key="4">
    <source>
        <dbReference type="ARBA" id="ARBA00022517"/>
    </source>
</evidence>
<organism evidence="12 13">
    <name type="scientific">Paramicrosporidium saccamoebae</name>
    <dbReference type="NCBI Taxonomy" id="1246581"/>
    <lineage>
        <taxon>Eukaryota</taxon>
        <taxon>Fungi</taxon>
        <taxon>Fungi incertae sedis</taxon>
        <taxon>Cryptomycota</taxon>
        <taxon>Cryptomycota incertae sedis</taxon>
        <taxon>Paramicrosporidium</taxon>
    </lineage>
</organism>
<dbReference type="InterPro" id="IPR011989">
    <property type="entry name" value="ARM-like"/>
</dbReference>
<dbReference type="InterPro" id="IPR036236">
    <property type="entry name" value="Znf_C2H2_sf"/>
</dbReference>
<evidence type="ECO:0000313" key="13">
    <source>
        <dbReference type="Proteomes" id="UP000240830"/>
    </source>
</evidence>
<dbReference type="GO" id="GO:0005634">
    <property type="term" value="C:nucleus"/>
    <property type="evidence" value="ECO:0007669"/>
    <property type="project" value="UniProtKB-SubCell"/>
</dbReference>
<protein>
    <recommendedName>
        <fullName evidence="11">C2H2-type domain-containing protein</fullName>
    </recommendedName>
</protein>
<keyword evidence="5" id="KW-0479">Metal-binding</keyword>
<dbReference type="Pfam" id="PF12171">
    <property type="entry name" value="zf-C2H2_jaz"/>
    <property type="match status" value="1"/>
</dbReference>
<dbReference type="Gene3D" id="3.30.160.60">
    <property type="entry name" value="Classic Zinc Finger"/>
    <property type="match status" value="1"/>
</dbReference>
<accession>A0A2H9TL00</accession>
<dbReference type="PROSITE" id="PS00028">
    <property type="entry name" value="ZINC_FINGER_C2H2_1"/>
    <property type="match status" value="1"/>
</dbReference>
<sequence length="1842" mass="203420">MAKLTSPALPVFEDPLVFQAEWLRPTTKGTPRWNQFFETLKTLTALDVCQPPPLRAALARLWVVYLCSGPVGQTFTAGAWLLEQLKLLGGKGTPQACVFAGCAGLVFSEFSSVLLPMAQDCSNSLAKLCSHHMTSPIVAVVASEGLIALTTKGTVFLGNSKTDLAQKCAIPLIESKSSRLRINGMLILANLLTHTFALGTITRKSVKSRVQELLSSVCEEEKDSACTLMAALICFLPNGEPQLTTKTVESWAKVADRQPAELGARILVRMLNYSKEVEKIFTEIVKEHSMSLAIVPDSKKRIWKITFAHLSTILTFLPDIIPHSTLATIVKTLLKSDDEDILNAACPFYLECVRSGVLGINDTELLNLPLRFANNESLSRKVAEYMPLIVRDGSKRHNLLLSIFAQLKGDWTLISSDDPSASLSTFASYARSLSTLLAFKMDNSYDCLYSSAGLFEQIRDWALGILKVSQCRTVKNAGWEILGSLLTSINVLEVSKLISSPNVAGIESISSVDISIGEVAFINRVLTSSSVDTKSAVTSRVPTFSSINTKPASINRVPTSSPMDTETAFINHILKFVVDQWRLCNRVNDLAIGVKWADLQLLCSTTLPLMDTSNELCEIASTVTSRAICSIEATPDTMKLLEDCRRILCGHFRNTSIAGQKYHLSQFNIFVKSSGFREAIFRTVSGLLDGIDFAKKTPSDQTFMLDIMKQVIFPFVCDADKELQCLATVCLGKLVQLVKTREFRDGMLQELIDRSLNEPREEHRRGYIIGIGAVYAAVPENGSQLDISAVMGLLCSLAKDQRSIIVQAAAINALHTVVDARSNAVAPVLTSDIIYLIWQIYMNDPNAVFVDSAVERQLLDSVARTLLVMIEMLGPELNSDTTVARCCRLMVGEFLEYDSRDPTLQSVLFDASTQVLVICQKAESLSALLATICEAFRSRSNCGQALSCFKWLLEYHRTSVLQFVTPALTASLLNLYPDAALPDLDFCAELLFESNFIHDPSVWLALIRDATFMKTVSEAHSGSVVSLDMDTVLLGELSLVEATTQSPLCTLAAVEKVVHMISLFFRSHGHQLTTICTTEVCNQLAADVIRQSLALVMGSNATVGTLRLKLLGLSLASAMVTGCRSLPDPLDAELLFLDSYLSQLVTIYSTACADDNVVIAAESYAALNRLVSFESLRKSWGVHPKVRTLFSKGIETLNGKVEEPADLYVHVLVAASVWLLMSKSSWTLTAIQSTVLDRTLSDCLPRMINRFIGDDLDPLTRDQCPPIISAAIRRNVLESTSTLKTAIPALLFSASTTSHCVTALSDFITWTGSSTDITLALLRHFIATDDMDIFAAVFDNFSTLKTSLQDTNVKTLAIAMFSNILSRGKCSASLLLSAINALCVANLVTDLWSILVQILHSILPSNLIIFLEFLSTTSDPSQVSSVFVALFRDVVLTQSQVVDLCTLIFTAPQTQLCILQVATRIALSTTPPPLLLSLTTTLIRHLLPVERQAVRIWLALLKVEEVRGIAINSLDVFLEYAMVEFSKEKSKILPHLSSDLQNAVAVGGIMVSIHAFQAWDPGSIPGQRNYSQERDGSLIFAQKRSVDEHTQIHAIVWEYNCFFEYISWWRILIFGFEPFPGVRFIVAMGIYRRSRTHKARKELSKKNRLRKRTKDLDQIVEDIDTGRRQVEFDEDLPGGGQFQCVECSRFFISQEVLDEHNKTKPHKKRLRELKTKPYTLEEANAAGGCGLGSCNLHSRLSHPQPPTSSLSEIPEHGRMPQVVWKDYKADVTAAQKDLLGGGRVAVPVRDGHFAQLKIKVVFDAAQLSAVQLARLELHTDYQALRFIQQLYRDTYRAHDPNF</sequence>
<evidence type="ECO:0000256" key="3">
    <source>
        <dbReference type="ARBA" id="ARBA00022490"/>
    </source>
</evidence>
<comment type="similarity">
    <text evidence="9">Belongs to the ZNF593/BUD20 C2H2-type zinc-finger protein family.</text>
</comment>
<comment type="caution">
    <text evidence="12">The sequence shown here is derived from an EMBL/GenBank/DDBJ whole genome shotgun (WGS) entry which is preliminary data.</text>
</comment>
<dbReference type="InterPro" id="IPR016024">
    <property type="entry name" value="ARM-type_fold"/>
</dbReference>
<dbReference type="EMBL" id="MTSL01000125">
    <property type="protein sequence ID" value="PJF18441.1"/>
    <property type="molecule type" value="Genomic_DNA"/>
</dbReference>
<keyword evidence="6 10" id="KW-0863">Zinc-finger</keyword>
<name>A0A2H9TL00_9FUNG</name>
<dbReference type="PANTHER" id="PTHR46095:SF1">
    <property type="entry name" value="ZINC FINGER PROTEIN 593"/>
    <property type="match status" value="1"/>
</dbReference>
<dbReference type="SUPFAM" id="SSF57667">
    <property type="entry name" value="beta-beta-alpha zinc fingers"/>
    <property type="match status" value="1"/>
</dbReference>
<reference evidence="12 13" key="1">
    <citation type="submission" date="2016-10" db="EMBL/GenBank/DDBJ databases">
        <title>The genome of Paramicrosporidium saccamoebae is the missing link in understanding Cryptomycota and Microsporidia evolution.</title>
        <authorList>
            <person name="Quandt C.A."/>
            <person name="Beaudet D."/>
            <person name="Corsaro D."/>
            <person name="Michel R."/>
            <person name="Corradi N."/>
            <person name="James T."/>
        </authorList>
    </citation>
    <scope>NUCLEOTIDE SEQUENCE [LARGE SCALE GENOMIC DNA]</scope>
    <source>
        <strain evidence="12 13">KSL3</strain>
    </source>
</reference>
<evidence type="ECO:0000256" key="8">
    <source>
        <dbReference type="ARBA" id="ARBA00023242"/>
    </source>
</evidence>
<evidence type="ECO:0000256" key="10">
    <source>
        <dbReference type="PROSITE-ProRule" id="PRU00042"/>
    </source>
</evidence>
<comment type="subcellular location">
    <subcellularLocation>
        <location evidence="2">Cytoplasm</location>
    </subcellularLocation>
    <subcellularLocation>
        <location evidence="1">Nucleus</location>
    </subcellularLocation>
</comment>
<evidence type="ECO:0000256" key="7">
    <source>
        <dbReference type="ARBA" id="ARBA00022833"/>
    </source>
</evidence>
<dbReference type="PROSITE" id="PS50157">
    <property type="entry name" value="ZINC_FINGER_C2H2_2"/>
    <property type="match status" value="1"/>
</dbReference>
<keyword evidence="3" id="KW-0963">Cytoplasm</keyword>
<dbReference type="GO" id="GO:0005737">
    <property type="term" value="C:cytoplasm"/>
    <property type="evidence" value="ECO:0007669"/>
    <property type="project" value="UniProtKB-SubCell"/>
</dbReference>
<dbReference type="Gene3D" id="1.25.10.10">
    <property type="entry name" value="Leucine-rich Repeat Variant"/>
    <property type="match status" value="1"/>
</dbReference>
<keyword evidence="4" id="KW-0690">Ribosome biogenesis</keyword>
<dbReference type="GO" id="GO:0042254">
    <property type="term" value="P:ribosome biogenesis"/>
    <property type="evidence" value="ECO:0007669"/>
    <property type="project" value="UniProtKB-KW"/>
</dbReference>
<keyword evidence="7" id="KW-0862">Zinc</keyword>
<evidence type="ECO:0000256" key="9">
    <source>
        <dbReference type="ARBA" id="ARBA00038064"/>
    </source>
</evidence>
<dbReference type="GO" id="GO:0008270">
    <property type="term" value="F:zinc ion binding"/>
    <property type="evidence" value="ECO:0007669"/>
    <property type="project" value="UniProtKB-KW"/>
</dbReference>
<dbReference type="InterPro" id="IPR003604">
    <property type="entry name" value="Matrin/U1-like-C_Znf_C2H2"/>
</dbReference>